<evidence type="ECO:0000313" key="7">
    <source>
        <dbReference type="RefSeq" id="XP_015518393.2"/>
    </source>
</evidence>
<dbReference type="Gene3D" id="3.40.50.720">
    <property type="entry name" value="NAD(P)-binding Rossmann-like Domain"/>
    <property type="match status" value="1"/>
</dbReference>
<reference evidence="7 8" key="1">
    <citation type="submission" date="2025-05" db="UniProtKB">
        <authorList>
            <consortium name="RefSeq"/>
        </authorList>
    </citation>
    <scope>IDENTIFICATION</scope>
    <source>
        <tissue evidence="7 8">Thorax and Abdomen</tissue>
    </source>
</reference>
<dbReference type="PANTHER" id="PTHR43401">
    <property type="entry name" value="L-THREONINE 3-DEHYDROGENASE"/>
    <property type="match status" value="1"/>
</dbReference>
<evidence type="ECO:0000256" key="4">
    <source>
        <dbReference type="RuleBase" id="RU361277"/>
    </source>
</evidence>
<dbReference type="GeneID" id="107223275"/>
<dbReference type="InterPro" id="IPR013154">
    <property type="entry name" value="ADH-like_N"/>
</dbReference>
<dbReference type="SUPFAM" id="SSF51735">
    <property type="entry name" value="NAD(P)-binding Rossmann-fold domains"/>
    <property type="match status" value="1"/>
</dbReference>
<evidence type="ECO:0000313" key="10">
    <source>
        <dbReference type="RefSeq" id="XP_046595032.1"/>
    </source>
</evidence>
<evidence type="ECO:0000259" key="5">
    <source>
        <dbReference type="SMART" id="SM00829"/>
    </source>
</evidence>
<dbReference type="RefSeq" id="XP_015518393.2">
    <property type="nucleotide sequence ID" value="XM_015662907.2"/>
</dbReference>
<dbReference type="SMART" id="SM00829">
    <property type="entry name" value="PKS_ER"/>
    <property type="match status" value="1"/>
</dbReference>
<evidence type="ECO:0000256" key="1">
    <source>
        <dbReference type="ARBA" id="ARBA00022723"/>
    </source>
</evidence>
<sequence>MEYLSFDPKSKKLTLEECAVPSPSEKEVLIKVSHSGICGTDLHILDGAFPCKDGPLILGHEFSGLVQAVGSAVTAFKVGQKVVADPNTGCNTCDFCHGGNYHFCRLGGIHNTIGIFRDGGWATHVLVPDSQVHLVPEGVKLPQAALVEPLSCLVHGWDILNPVHVGTRILIIGAGIIGSLWSCLLHLYGQRKTVTISEPQVKRRRLFENLDLGFKTVAPEDLKGSEFDLAIDCSGSGPAMQEALTLLGRGGRLCVFGVANPNTEVKFKPFEVYARELAIVGVNINPFTFPKALSLITAMTDTYLDYEKLGIGVYSLKQYQEALTALRNGDISKVVFKF</sequence>
<comment type="cofactor">
    <cofactor evidence="4">
        <name>Zn(2+)</name>
        <dbReference type="ChEBI" id="CHEBI:29105"/>
    </cofactor>
</comment>
<dbReference type="RefSeq" id="XP_046595031.1">
    <property type="nucleotide sequence ID" value="XM_046739075.1"/>
</dbReference>
<keyword evidence="6" id="KW-1185">Reference proteome</keyword>
<dbReference type="PROSITE" id="PS00059">
    <property type="entry name" value="ADH_ZINC"/>
    <property type="match status" value="1"/>
</dbReference>
<dbReference type="KEGG" id="nlo:107223275"/>
<dbReference type="InterPro" id="IPR050129">
    <property type="entry name" value="Zn_alcohol_dh"/>
</dbReference>
<evidence type="ECO:0000313" key="8">
    <source>
        <dbReference type="RefSeq" id="XP_046595030.1"/>
    </source>
</evidence>
<keyword evidence="1 4" id="KW-0479">Metal-binding</keyword>
<dbReference type="OrthoDB" id="3941538at2759"/>
<dbReference type="GO" id="GO:0008270">
    <property type="term" value="F:zinc ion binding"/>
    <property type="evidence" value="ECO:0007669"/>
    <property type="project" value="InterPro"/>
</dbReference>
<dbReference type="InterPro" id="IPR020843">
    <property type="entry name" value="ER"/>
</dbReference>
<dbReference type="InterPro" id="IPR013149">
    <property type="entry name" value="ADH-like_C"/>
</dbReference>
<proteinExistence type="inferred from homology"/>
<dbReference type="Gene3D" id="3.90.180.10">
    <property type="entry name" value="Medium-chain alcohol dehydrogenases, catalytic domain"/>
    <property type="match status" value="1"/>
</dbReference>
<dbReference type="InterPro" id="IPR002328">
    <property type="entry name" value="ADH_Zn_CS"/>
</dbReference>
<dbReference type="InParanoid" id="A0A6J0BWD5"/>
<evidence type="ECO:0000256" key="3">
    <source>
        <dbReference type="ARBA" id="ARBA00023002"/>
    </source>
</evidence>
<dbReference type="AlphaFoldDB" id="A0A6J0BWD5"/>
<comment type="similarity">
    <text evidence="4">Belongs to the zinc-containing alcohol dehydrogenase family.</text>
</comment>
<evidence type="ECO:0000313" key="9">
    <source>
        <dbReference type="RefSeq" id="XP_046595031.1"/>
    </source>
</evidence>
<dbReference type="GO" id="GO:0016491">
    <property type="term" value="F:oxidoreductase activity"/>
    <property type="evidence" value="ECO:0007669"/>
    <property type="project" value="UniProtKB-KW"/>
</dbReference>
<dbReference type="Pfam" id="PF00107">
    <property type="entry name" value="ADH_zinc_N"/>
    <property type="match status" value="1"/>
</dbReference>
<evidence type="ECO:0000313" key="6">
    <source>
        <dbReference type="Proteomes" id="UP000829291"/>
    </source>
</evidence>
<dbReference type="InterPro" id="IPR036291">
    <property type="entry name" value="NAD(P)-bd_dom_sf"/>
</dbReference>
<name>A0A6J0BWD5_NEOLC</name>
<evidence type="ECO:0000256" key="2">
    <source>
        <dbReference type="ARBA" id="ARBA00022833"/>
    </source>
</evidence>
<dbReference type="Pfam" id="PF08240">
    <property type="entry name" value="ADH_N"/>
    <property type="match status" value="1"/>
</dbReference>
<dbReference type="RefSeq" id="XP_046595032.1">
    <property type="nucleotide sequence ID" value="XM_046739076.1"/>
</dbReference>
<keyword evidence="3" id="KW-0560">Oxidoreductase</keyword>
<dbReference type="SUPFAM" id="SSF50129">
    <property type="entry name" value="GroES-like"/>
    <property type="match status" value="1"/>
</dbReference>
<keyword evidence="2 4" id="KW-0862">Zinc</keyword>
<dbReference type="Proteomes" id="UP000829291">
    <property type="component" value="Chromosome 4"/>
</dbReference>
<organism evidence="6 7">
    <name type="scientific">Neodiprion lecontei</name>
    <name type="common">Redheaded pine sawfly</name>
    <dbReference type="NCBI Taxonomy" id="441921"/>
    <lineage>
        <taxon>Eukaryota</taxon>
        <taxon>Metazoa</taxon>
        <taxon>Ecdysozoa</taxon>
        <taxon>Arthropoda</taxon>
        <taxon>Hexapoda</taxon>
        <taxon>Insecta</taxon>
        <taxon>Pterygota</taxon>
        <taxon>Neoptera</taxon>
        <taxon>Endopterygota</taxon>
        <taxon>Hymenoptera</taxon>
        <taxon>Tenthredinoidea</taxon>
        <taxon>Diprionidae</taxon>
        <taxon>Diprioninae</taxon>
        <taxon>Neodiprion</taxon>
    </lineage>
</organism>
<feature type="domain" description="Enoyl reductase (ER)" evidence="5">
    <location>
        <begin position="9"/>
        <end position="336"/>
    </location>
</feature>
<dbReference type="PANTHER" id="PTHR43401:SF2">
    <property type="entry name" value="L-THREONINE 3-DEHYDROGENASE"/>
    <property type="match status" value="1"/>
</dbReference>
<dbReference type="RefSeq" id="XP_046595030.1">
    <property type="nucleotide sequence ID" value="XM_046739074.1"/>
</dbReference>
<accession>A0A6J0BWD5</accession>
<protein>
    <submittedName>
        <fullName evidence="7 8">D-arabinitol dehydrogenase 1</fullName>
    </submittedName>
</protein>
<gene>
    <name evidence="7 8 9 10" type="primary">LOC107223275</name>
</gene>
<dbReference type="InterPro" id="IPR011032">
    <property type="entry name" value="GroES-like_sf"/>
</dbReference>